<dbReference type="AlphaFoldDB" id="A0A4U6W750"/>
<proteinExistence type="predicted"/>
<protein>
    <submittedName>
        <fullName evidence="2">Uncharacterized protein</fullName>
    </submittedName>
</protein>
<gene>
    <name evidence="2" type="ORF">SEVIR_1G036238v2</name>
</gene>
<keyword evidence="1" id="KW-0472">Membrane</keyword>
<dbReference type="Gramene" id="TKW37263">
    <property type="protein sequence ID" value="TKW37263"/>
    <property type="gene ID" value="SEVIR_1G036238v2"/>
</dbReference>
<feature type="transmembrane region" description="Helical" evidence="1">
    <location>
        <begin position="23"/>
        <end position="42"/>
    </location>
</feature>
<keyword evidence="3" id="KW-1185">Reference proteome</keyword>
<keyword evidence="1" id="KW-1133">Transmembrane helix</keyword>
<name>A0A4U6W750_SETVI</name>
<dbReference type="Proteomes" id="UP000298652">
    <property type="component" value="Chromosome 1"/>
</dbReference>
<evidence type="ECO:0000313" key="2">
    <source>
        <dbReference type="EMBL" id="TKW37263.1"/>
    </source>
</evidence>
<dbReference type="EMBL" id="CM016552">
    <property type="protein sequence ID" value="TKW37263.1"/>
    <property type="molecule type" value="Genomic_DNA"/>
</dbReference>
<reference evidence="2" key="1">
    <citation type="submission" date="2019-03" db="EMBL/GenBank/DDBJ databases">
        <title>WGS assembly of Setaria viridis.</title>
        <authorList>
            <person name="Huang P."/>
            <person name="Jenkins J."/>
            <person name="Grimwood J."/>
            <person name="Barry K."/>
            <person name="Healey A."/>
            <person name="Mamidi S."/>
            <person name="Sreedasyam A."/>
            <person name="Shu S."/>
            <person name="Feldman M."/>
            <person name="Wu J."/>
            <person name="Yu Y."/>
            <person name="Chen C."/>
            <person name="Johnson J."/>
            <person name="Rokhsar D."/>
            <person name="Baxter I."/>
            <person name="Schmutz J."/>
            <person name="Brutnell T."/>
            <person name="Kellogg E."/>
        </authorList>
    </citation>
    <scope>NUCLEOTIDE SEQUENCE [LARGE SCALE GENOMIC DNA]</scope>
</reference>
<organism evidence="2 3">
    <name type="scientific">Setaria viridis</name>
    <name type="common">Green bristlegrass</name>
    <name type="synonym">Setaria italica subsp. viridis</name>
    <dbReference type="NCBI Taxonomy" id="4556"/>
    <lineage>
        <taxon>Eukaryota</taxon>
        <taxon>Viridiplantae</taxon>
        <taxon>Streptophyta</taxon>
        <taxon>Embryophyta</taxon>
        <taxon>Tracheophyta</taxon>
        <taxon>Spermatophyta</taxon>
        <taxon>Magnoliopsida</taxon>
        <taxon>Liliopsida</taxon>
        <taxon>Poales</taxon>
        <taxon>Poaceae</taxon>
        <taxon>PACMAD clade</taxon>
        <taxon>Panicoideae</taxon>
        <taxon>Panicodae</taxon>
        <taxon>Paniceae</taxon>
        <taxon>Cenchrinae</taxon>
        <taxon>Setaria</taxon>
    </lineage>
</organism>
<evidence type="ECO:0000313" key="3">
    <source>
        <dbReference type="Proteomes" id="UP000298652"/>
    </source>
</evidence>
<evidence type="ECO:0000256" key="1">
    <source>
        <dbReference type="SAM" id="Phobius"/>
    </source>
</evidence>
<sequence>MTLESYTCDLCILQKRETIKDRLAVPFYMEIMILMAWSIWTIRNDWMFKGIDPTVQQCKRKFISEFSTLLHRARPTMVPNMKVWMQSL</sequence>
<accession>A0A4U6W750</accession>
<keyword evidence="1" id="KW-0812">Transmembrane</keyword>